<dbReference type="SMART" id="SM00530">
    <property type="entry name" value="HTH_XRE"/>
    <property type="match status" value="1"/>
</dbReference>
<dbReference type="PANTHER" id="PTHR46797:SF1">
    <property type="entry name" value="METHYLPHOSPHONATE SYNTHASE"/>
    <property type="match status" value="1"/>
</dbReference>
<evidence type="ECO:0000313" key="4">
    <source>
        <dbReference type="Proteomes" id="UP001107961"/>
    </source>
</evidence>
<gene>
    <name evidence="3" type="ORF">LZG35_08775</name>
</gene>
<dbReference type="PROSITE" id="PS50943">
    <property type="entry name" value="HTH_CROC1"/>
    <property type="match status" value="1"/>
</dbReference>
<dbReference type="CDD" id="cd00093">
    <property type="entry name" value="HTH_XRE"/>
    <property type="match status" value="1"/>
</dbReference>
<evidence type="ECO:0000313" key="3">
    <source>
        <dbReference type="EMBL" id="MCE7508728.1"/>
    </source>
</evidence>
<dbReference type="PANTHER" id="PTHR46797">
    <property type="entry name" value="HTH-TYPE TRANSCRIPTIONAL REGULATOR"/>
    <property type="match status" value="1"/>
</dbReference>
<accession>A0A9Q3W3U3</accession>
<proteinExistence type="predicted"/>
<dbReference type="GO" id="GO:0005829">
    <property type="term" value="C:cytosol"/>
    <property type="evidence" value="ECO:0007669"/>
    <property type="project" value="TreeGrafter"/>
</dbReference>
<dbReference type="SUPFAM" id="SSF47413">
    <property type="entry name" value="lambda repressor-like DNA-binding domains"/>
    <property type="match status" value="1"/>
</dbReference>
<name>A0A9Q3W3U3_9GAMM</name>
<dbReference type="Pfam" id="PF01381">
    <property type="entry name" value="HTH_3"/>
    <property type="match status" value="1"/>
</dbReference>
<dbReference type="AlphaFoldDB" id="A0A9Q3W3U3"/>
<feature type="domain" description="HTH cro/C1-type" evidence="2">
    <location>
        <begin position="7"/>
        <end position="61"/>
    </location>
</feature>
<protein>
    <submittedName>
        <fullName evidence="3">Helix-turn-helix domain-containing protein</fullName>
    </submittedName>
</protein>
<dbReference type="GO" id="GO:0003700">
    <property type="term" value="F:DNA-binding transcription factor activity"/>
    <property type="evidence" value="ECO:0007669"/>
    <property type="project" value="TreeGrafter"/>
</dbReference>
<dbReference type="InterPro" id="IPR010982">
    <property type="entry name" value="Lambda_DNA-bd_dom_sf"/>
</dbReference>
<dbReference type="GO" id="GO:0003677">
    <property type="term" value="F:DNA binding"/>
    <property type="evidence" value="ECO:0007669"/>
    <property type="project" value="UniProtKB-KW"/>
</dbReference>
<organism evidence="3 4">
    <name type="scientific">Alloalcanivorax xenomutans</name>
    <dbReference type="NCBI Taxonomy" id="1094342"/>
    <lineage>
        <taxon>Bacteria</taxon>
        <taxon>Pseudomonadati</taxon>
        <taxon>Pseudomonadota</taxon>
        <taxon>Gammaproteobacteria</taxon>
        <taxon>Oceanospirillales</taxon>
        <taxon>Alcanivoracaceae</taxon>
        <taxon>Alloalcanivorax</taxon>
    </lineage>
</organism>
<dbReference type="Gene3D" id="1.10.260.40">
    <property type="entry name" value="lambda repressor-like DNA-binding domains"/>
    <property type="match status" value="1"/>
</dbReference>
<keyword evidence="4" id="KW-1185">Reference proteome</keyword>
<dbReference type="InterPro" id="IPR050807">
    <property type="entry name" value="TransReg_Diox_bact_type"/>
</dbReference>
<reference evidence="3" key="1">
    <citation type="submission" date="2022-01" db="EMBL/GenBank/DDBJ databases">
        <authorList>
            <person name="Karlyshev A.V."/>
            <person name="Jaspars M."/>
        </authorList>
    </citation>
    <scope>NUCLEOTIDE SEQUENCE</scope>
    <source>
        <strain evidence="3">AGSA3-2</strain>
    </source>
</reference>
<sequence>MDIGALLKERRERRKETLEEVAFRAGTDPGNLSRIERNRQDLSVNRLIKLCEALEISLSEFFAELEKRDGGNRLSDPTAAFDKETRWLLKTIKTVPPTRRRLILEITETIAKSGRLA</sequence>
<evidence type="ECO:0000259" key="2">
    <source>
        <dbReference type="PROSITE" id="PS50943"/>
    </source>
</evidence>
<dbReference type="RefSeq" id="WP_022996872.1">
    <property type="nucleotide sequence ID" value="NZ_CP012331.1"/>
</dbReference>
<dbReference type="EMBL" id="JAJVKT010000009">
    <property type="protein sequence ID" value="MCE7508728.1"/>
    <property type="molecule type" value="Genomic_DNA"/>
</dbReference>
<dbReference type="GeneID" id="94685206"/>
<dbReference type="InterPro" id="IPR001387">
    <property type="entry name" value="Cro/C1-type_HTH"/>
</dbReference>
<comment type="caution">
    <text evidence="3">The sequence shown here is derived from an EMBL/GenBank/DDBJ whole genome shotgun (WGS) entry which is preliminary data.</text>
</comment>
<evidence type="ECO:0000256" key="1">
    <source>
        <dbReference type="ARBA" id="ARBA00023125"/>
    </source>
</evidence>
<dbReference type="Proteomes" id="UP001107961">
    <property type="component" value="Unassembled WGS sequence"/>
</dbReference>
<keyword evidence="1" id="KW-0238">DNA-binding</keyword>